<evidence type="ECO:0000259" key="2">
    <source>
        <dbReference type="SMART" id="SM00664"/>
    </source>
</evidence>
<dbReference type="SMART" id="SM00664">
    <property type="entry name" value="DoH"/>
    <property type="match status" value="1"/>
</dbReference>
<evidence type="ECO:0000313" key="3">
    <source>
        <dbReference type="EMBL" id="KAK4228098.1"/>
    </source>
</evidence>
<dbReference type="AlphaFoldDB" id="A0AAN7BS68"/>
<dbReference type="InterPro" id="IPR015920">
    <property type="entry name" value="Cellobiose_DH-like_cyt"/>
</dbReference>
<keyword evidence="1" id="KW-0732">Signal</keyword>
<name>A0AAN7BS68_9PEZI</name>
<gene>
    <name evidence="3" type="ORF">QBC38DRAFT_415550</name>
</gene>
<protein>
    <recommendedName>
        <fullName evidence="2">DOMON domain-containing protein</fullName>
    </recommendedName>
</protein>
<evidence type="ECO:0000313" key="4">
    <source>
        <dbReference type="Proteomes" id="UP001301958"/>
    </source>
</evidence>
<dbReference type="SUPFAM" id="SSF49344">
    <property type="entry name" value="CBD9-like"/>
    <property type="match status" value="1"/>
</dbReference>
<evidence type="ECO:0000256" key="1">
    <source>
        <dbReference type="SAM" id="SignalP"/>
    </source>
</evidence>
<organism evidence="3 4">
    <name type="scientific">Podospora fimiseda</name>
    <dbReference type="NCBI Taxonomy" id="252190"/>
    <lineage>
        <taxon>Eukaryota</taxon>
        <taxon>Fungi</taxon>
        <taxon>Dikarya</taxon>
        <taxon>Ascomycota</taxon>
        <taxon>Pezizomycotina</taxon>
        <taxon>Sordariomycetes</taxon>
        <taxon>Sordariomycetidae</taxon>
        <taxon>Sordariales</taxon>
        <taxon>Podosporaceae</taxon>
        <taxon>Podospora</taxon>
    </lineage>
</organism>
<reference evidence="3" key="2">
    <citation type="submission" date="2023-05" db="EMBL/GenBank/DDBJ databases">
        <authorList>
            <consortium name="Lawrence Berkeley National Laboratory"/>
            <person name="Steindorff A."/>
            <person name="Hensen N."/>
            <person name="Bonometti L."/>
            <person name="Westerberg I."/>
            <person name="Brannstrom I.O."/>
            <person name="Guillou S."/>
            <person name="Cros-Aarteil S."/>
            <person name="Calhoun S."/>
            <person name="Haridas S."/>
            <person name="Kuo A."/>
            <person name="Mondo S."/>
            <person name="Pangilinan J."/>
            <person name="Riley R."/>
            <person name="Labutti K."/>
            <person name="Andreopoulos B."/>
            <person name="Lipzen A."/>
            <person name="Chen C."/>
            <person name="Yanf M."/>
            <person name="Daum C."/>
            <person name="Ng V."/>
            <person name="Clum A."/>
            <person name="Ohm R."/>
            <person name="Martin F."/>
            <person name="Silar P."/>
            <person name="Natvig D."/>
            <person name="Lalanne C."/>
            <person name="Gautier V."/>
            <person name="Ament-Velasquez S.L."/>
            <person name="Kruys A."/>
            <person name="Hutchinson M.I."/>
            <person name="Powell A.J."/>
            <person name="Barry K."/>
            <person name="Miller A.N."/>
            <person name="Grigoriev I.V."/>
            <person name="Debuchy R."/>
            <person name="Gladieux P."/>
            <person name="Thoren M.H."/>
            <person name="Johannesson H."/>
        </authorList>
    </citation>
    <scope>NUCLEOTIDE SEQUENCE</scope>
    <source>
        <strain evidence="3">CBS 990.96</strain>
    </source>
</reference>
<dbReference type="InterPro" id="IPR005018">
    <property type="entry name" value="DOMON_domain"/>
</dbReference>
<keyword evidence="4" id="KW-1185">Reference proteome</keyword>
<comment type="caution">
    <text evidence="3">The sequence shown here is derived from an EMBL/GenBank/DDBJ whole genome shotgun (WGS) entry which is preliminary data.</text>
</comment>
<feature type="domain" description="DOMON" evidence="2">
    <location>
        <begin position="88"/>
        <end position="177"/>
    </location>
</feature>
<reference evidence="3" key="1">
    <citation type="journal article" date="2023" name="Mol. Phylogenet. Evol.">
        <title>Genome-scale phylogeny and comparative genomics of the fungal order Sordariales.</title>
        <authorList>
            <person name="Hensen N."/>
            <person name="Bonometti L."/>
            <person name="Westerberg I."/>
            <person name="Brannstrom I.O."/>
            <person name="Guillou S."/>
            <person name="Cros-Aarteil S."/>
            <person name="Calhoun S."/>
            <person name="Haridas S."/>
            <person name="Kuo A."/>
            <person name="Mondo S."/>
            <person name="Pangilinan J."/>
            <person name="Riley R."/>
            <person name="LaButti K."/>
            <person name="Andreopoulos B."/>
            <person name="Lipzen A."/>
            <person name="Chen C."/>
            <person name="Yan M."/>
            <person name="Daum C."/>
            <person name="Ng V."/>
            <person name="Clum A."/>
            <person name="Steindorff A."/>
            <person name="Ohm R.A."/>
            <person name="Martin F."/>
            <person name="Silar P."/>
            <person name="Natvig D.O."/>
            <person name="Lalanne C."/>
            <person name="Gautier V."/>
            <person name="Ament-Velasquez S.L."/>
            <person name="Kruys A."/>
            <person name="Hutchinson M.I."/>
            <person name="Powell A.J."/>
            <person name="Barry K."/>
            <person name="Miller A.N."/>
            <person name="Grigoriev I.V."/>
            <person name="Debuchy R."/>
            <person name="Gladieux P."/>
            <person name="Hiltunen Thoren M."/>
            <person name="Johannesson H."/>
        </authorList>
    </citation>
    <scope>NUCLEOTIDE SEQUENCE</scope>
    <source>
        <strain evidence="3">CBS 990.96</strain>
    </source>
</reference>
<dbReference type="Proteomes" id="UP001301958">
    <property type="component" value="Unassembled WGS sequence"/>
</dbReference>
<feature type="signal peptide" evidence="1">
    <location>
        <begin position="1"/>
        <end position="16"/>
    </location>
</feature>
<dbReference type="EMBL" id="MU865323">
    <property type="protein sequence ID" value="KAK4228098.1"/>
    <property type="molecule type" value="Genomic_DNA"/>
</dbReference>
<dbReference type="Gene3D" id="2.60.40.1210">
    <property type="entry name" value="Cellobiose dehydrogenase, cytochrome domain"/>
    <property type="match status" value="1"/>
</dbReference>
<dbReference type="PANTHER" id="PTHR47797">
    <property type="entry name" value="DEHYDROGENASE, PUTATIVE (AFU_ORTHOLOGUE AFUA_8G05805)-RELATED"/>
    <property type="match status" value="1"/>
</dbReference>
<proteinExistence type="predicted"/>
<accession>A0AAN7BS68</accession>
<feature type="chain" id="PRO_5042962759" description="DOMON domain-containing protein" evidence="1">
    <location>
        <begin position="17"/>
        <end position="222"/>
    </location>
</feature>
<dbReference type="CDD" id="cd09630">
    <property type="entry name" value="CDH_like_cytochrome"/>
    <property type="match status" value="1"/>
</dbReference>
<dbReference type="Pfam" id="PF16010">
    <property type="entry name" value="CDH-cyt"/>
    <property type="match status" value="1"/>
</dbReference>
<sequence length="222" mass="23803">MRLINILPLLPLSALGAPTDSDADQLDKRQVYGVTSKYCSTASGGLCYLQYFVSQNSPTYRIAIPSDATQNSAYDVVLQVIAPNALGWAGFAWGGSMINNPLTVVWPNGQSGQATASSRWANSRTLPTVYTGATLKTLSSSRNGTHWSVEVACTGCSKWNNRGLNLNGPSTFSWAFSTNQVQNPGNSGSSFAVHTSSGVFSQPLDYGKNTKTVFTNYINKKP</sequence>
<dbReference type="PANTHER" id="PTHR47797:SF5">
    <property type="entry name" value="CELLOBIOSE DEHYDROGENASE CYTOCHROME DOMAIN-CONTAINING PROTEIN"/>
    <property type="match status" value="1"/>
</dbReference>